<proteinExistence type="predicted"/>
<dbReference type="EMBL" id="BSXW01000755">
    <property type="protein sequence ID" value="GMF29098.1"/>
    <property type="molecule type" value="Genomic_DNA"/>
</dbReference>
<keyword evidence="2" id="KW-1185">Reference proteome</keyword>
<name>A0A9W6U547_9STRA</name>
<comment type="caution">
    <text evidence="1">The sequence shown here is derived from an EMBL/GenBank/DDBJ whole genome shotgun (WGS) entry which is preliminary data.</text>
</comment>
<evidence type="ECO:0000313" key="1">
    <source>
        <dbReference type="EMBL" id="GMF29098.1"/>
    </source>
</evidence>
<sequence length="251" mass="25785">MEGAAARNAACRAHLAPCVGDQIESLQVVKAAVRLVHTSKDEHVVAKDHGSVAVSVGRAVAAGLHLPPLVRDEAVLVQVVERVASVPSAEHDQAVRVSVHDAAVAEASGGHSACGLQAAPAPRLDVVAAQVVEPAGAVVAAEDINTGRVQHHDVVRAGLGSILQHAGHLAPALLVEVEVVQVVEVVPVPAVVAAEDEHVAVVHNAERARASGRQRAARLHLRPGTGVQVELVQVLLSASAVRAAEHVHATI</sequence>
<dbReference type="Proteomes" id="UP001165083">
    <property type="component" value="Unassembled WGS sequence"/>
</dbReference>
<gene>
    <name evidence="1" type="ORF">Plil01_001231900</name>
</gene>
<dbReference type="AlphaFoldDB" id="A0A9W6U547"/>
<organism evidence="1 2">
    <name type="scientific">Phytophthora lilii</name>
    <dbReference type="NCBI Taxonomy" id="2077276"/>
    <lineage>
        <taxon>Eukaryota</taxon>
        <taxon>Sar</taxon>
        <taxon>Stramenopiles</taxon>
        <taxon>Oomycota</taxon>
        <taxon>Peronosporomycetes</taxon>
        <taxon>Peronosporales</taxon>
        <taxon>Peronosporaceae</taxon>
        <taxon>Phytophthora</taxon>
    </lineage>
</organism>
<protein>
    <submittedName>
        <fullName evidence="1">Unnamed protein product</fullName>
    </submittedName>
</protein>
<reference evidence="1" key="1">
    <citation type="submission" date="2023-04" db="EMBL/GenBank/DDBJ databases">
        <title>Phytophthora lilii NBRC 32176.</title>
        <authorList>
            <person name="Ichikawa N."/>
            <person name="Sato H."/>
            <person name="Tonouchi N."/>
        </authorList>
    </citation>
    <scope>NUCLEOTIDE SEQUENCE</scope>
    <source>
        <strain evidence="1">NBRC 32176</strain>
    </source>
</reference>
<evidence type="ECO:0000313" key="2">
    <source>
        <dbReference type="Proteomes" id="UP001165083"/>
    </source>
</evidence>
<accession>A0A9W6U547</accession>